<reference evidence="1" key="1">
    <citation type="submission" date="2020-08" db="EMBL/GenBank/DDBJ databases">
        <title>Genome public.</title>
        <authorList>
            <person name="Liu C."/>
            <person name="Sun Q."/>
        </authorList>
    </citation>
    <scope>NUCLEOTIDE SEQUENCE</scope>
    <source>
        <strain evidence="1">NSJ-64</strain>
    </source>
</reference>
<protein>
    <submittedName>
        <fullName evidence="1">FeoB-associated Cys-rich membrane protein</fullName>
    </submittedName>
</protein>
<gene>
    <name evidence="1" type="ORF">H8705_06480</name>
</gene>
<proteinExistence type="predicted"/>
<keyword evidence="2" id="KW-1185">Reference proteome</keyword>
<dbReference type="RefSeq" id="WP_262395011.1">
    <property type="nucleotide sequence ID" value="NZ_JACRTD010000004.1"/>
</dbReference>
<name>A0A926IHF3_9FIRM</name>
<accession>A0A926IHF3</accession>
<sequence length="46" mass="4819">MATWIIGTIVIGAMIFAAYKSFKNHKDGGCGCGCSGCPHSQTCHKS</sequence>
<evidence type="ECO:0000313" key="2">
    <source>
        <dbReference type="Proteomes" id="UP000623678"/>
    </source>
</evidence>
<dbReference type="Pfam" id="PF12669">
    <property type="entry name" value="FeoB_associated"/>
    <property type="match status" value="1"/>
</dbReference>
<dbReference type="AlphaFoldDB" id="A0A926IHF3"/>
<dbReference type="EMBL" id="JACRTD010000004">
    <property type="protein sequence ID" value="MBC8585226.1"/>
    <property type="molecule type" value="Genomic_DNA"/>
</dbReference>
<evidence type="ECO:0000313" key="1">
    <source>
        <dbReference type="EMBL" id="MBC8585226.1"/>
    </source>
</evidence>
<organism evidence="1 2">
    <name type="scientific">Youxingia wuxianensis</name>
    <dbReference type="NCBI Taxonomy" id="2763678"/>
    <lineage>
        <taxon>Bacteria</taxon>
        <taxon>Bacillati</taxon>
        <taxon>Bacillota</taxon>
        <taxon>Clostridia</taxon>
        <taxon>Eubacteriales</taxon>
        <taxon>Oscillospiraceae</taxon>
        <taxon>Youxingia</taxon>
    </lineage>
</organism>
<dbReference type="Proteomes" id="UP000623678">
    <property type="component" value="Unassembled WGS sequence"/>
</dbReference>
<comment type="caution">
    <text evidence="1">The sequence shown here is derived from an EMBL/GenBank/DDBJ whole genome shotgun (WGS) entry which is preliminary data.</text>
</comment>